<dbReference type="KEGG" id="dci:108253235"/>
<gene>
    <name evidence="2" type="primary">LOC108253235</name>
</gene>
<evidence type="ECO:0000313" key="1">
    <source>
        <dbReference type="Proteomes" id="UP000079169"/>
    </source>
</evidence>
<dbReference type="Proteomes" id="UP000079169">
    <property type="component" value="Unplaced"/>
</dbReference>
<organism evidence="1 2">
    <name type="scientific">Diaphorina citri</name>
    <name type="common">Asian citrus psyllid</name>
    <dbReference type="NCBI Taxonomy" id="121845"/>
    <lineage>
        <taxon>Eukaryota</taxon>
        <taxon>Metazoa</taxon>
        <taxon>Ecdysozoa</taxon>
        <taxon>Arthropoda</taxon>
        <taxon>Hexapoda</taxon>
        <taxon>Insecta</taxon>
        <taxon>Pterygota</taxon>
        <taxon>Neoptera</taxon>
        <taxon>Paraneoptera</taxon>
        <taxon>Hemiptera</taxon>
        <taxon>Sternorrhyncha</taxon>
        <taxon>Psylloidea</taxon>
        <taxon>Psyllidae</taxon>
        <taxon>Diaphorininae</taxon>
        <taxon>Diaphorina</taxon>
    </lineage>
</organism>
<reference evidence="2" key="1">
    <citation type="submission" date="2025-08" db="UniProtKB">
        <authorList>
            <consortium name="RefSeq"/>
        </authorList>
    </citation>
    <scope>IDENTIFICATION</scope>
</reference>
<accession>A0A3Q0J6Q1</accession>
<dbReference type="GeneID" id="108253235"/>
<dbReference type="PaxDb" id="121845-A0A3Q0J6Q1"/>
<sequence length="204" mass="24580">MQSLIEMYRDVNYMDLEPELVKYGISSSSIPQLVINLTPLVFQMFPPSNHVLYDYLICASNLEQPIWLFKNWITREYMLRDKCGDLLNKLETLSIEHFHSWTTIDCIEPYKSECCDFSKEFIVFLMYYYDIVKVELFNHVHFMFFKTNIHDITWNEVFKEARSKNIVDFKYKFDHMGTESRCELHRCYRNHRFDVSSLSPSSIR</sequence>
<dbReference type="AlphaFoldDB" id="A0A3Q0J6Q1"/>
<evidence type="ECO:0000313" key="2">
    <source>
        <dbReference type="RefSeq" id="XP_026684149.1"/>
    </source>
</evidence>
<dbReference type="RefSeq" id="XP_026684149.1">
    <property type="nucleotide sequence ID" value="XM_026828348.1"/>
</dbReference>
<protein>
    <submittedName>
        <fullName evidence="2">Uncharacterized protein LOC108253235</fullName>
    </submittedName>
</protein>
<keyword evidence="1" id="KW-1185">Reference proteome</keyword>
<name>A0A3Q0J6Q1_DIACI</name>
<proteinExistence type="predicted"/>